<dbReference type="AlphaFoldDB" id="A0A8W8NZS8"/>
<organism evidence="5 6">
    <name type="scientific">Magallana gigas</name>
    <name type="common">Pacific oyster</name>
    <name type="synonym">Crassostrea gigas</name>
    <dbReference type="NCBI Taxonomy" id="29159"/>
    <lineage>
        <taxon>Eukaryota</taxon>
        <taxon>Metazoa</taxon>
        <taxon>Spiralia</taxon>
        <taxon>Lophotrochozoa</taxon>
        <taxon>Mollusca</taxon>
        <taxon>Bivalvia</taxon>
        <taxon>Autobranchia</taxon>
        <taxon>Pteriomorphia</taxon>
        <taxon>Ostreida</taxon>
        <taxon>Ostreoidea</taxon>
        <taxon>Ostreidae</taxon>
        <taxon>Magallana</taxon>
    </lineage>
</organism>
<comment type="cofactor">
    <cofactor evidence="1">
        <name>a divalent metal cation</name>
        <dbReference type="ChEBI" id="CHEBI:60240"/>
    </cofactor>
</comment>
<dbReference type="Proteomes" id="UP000005408">
    <property type="component" value="Unassembled WGS sequence"/>
</dbReference>
<dbReference type="EnsemblMetazoa" id="G9568.2">
    <property type="protein sequence ID" value="G9568.2:cds"/>
    <property type="gene ID" value="G9568"/>
</dbReference>
<proteinExistence type="predicted"/>
<evidence type="ECO:0000313" key="6">
    <source>
        <dbReference type="Proteomes" id="UP000005408"/>
    </source>
</evidence>
<keyword evidence="6" id="KW-1185">Reference proteome</keyword>
<feature type="region of interest" description="Disordered" evidence="3">
    <location>
        <begin position="107"/>
        <end position="132"/>
    </location>
</feature>
<evidence type="ECO:0000259" key="4">
    <source>
        <dbReference type="Pfam" id="PF13359"/>
    </source>
</evidence>
<dbReference type="Pfam" id="PF13359">
    <property type="entry name" value="DDE_Tnp_4"/>
    <property type="match status" value="1"/>
</dbReference>
<dbReference type="InterPro" id="IPR027806">
    <property type="entry name" value="HARBI1_dom"/>
</dbReference>
<keyword evidence="2" id="KW-0479">Metal-binding</keyword>
<dbReference type="GO" id="GO:0046872">
    <property type="term" value="F:metal ion binding"/>
    <property type="evidence" value="ECO:0007669"/>
    <property type="project" value="UniProtKB-KW"/>
</dbReference>
<evidence type="ECO:0000256" key="2">
    <source>
        <dbReference type="ARBA" id="ARBA00022723"/>
    </source>
</evidence>
<sequence>MSTADANTSRLVTKIRWVVESANARIKRWKFFDRILPSSQVPFISDFIKIVCGISNKYFPPLSTGCTEEDSLVAAKMQYLSRQINQLKEEVEERKLDTRSAIWKHPDELQDFPHAIDESESEDDSSECLNEQ</sequence>
<name>A0A8W8NZS8_MAGGI</name>
<reference evidence="5" key="1">
    <citation type="submission" date="2022-08" db="UniProtKB">
        <authorList>
            <consortium name="EnsemblMetazoa"/>
        </authorList>
    </citation>
    <scope>IDENTIFICATION</scope>
    <source>
        <strain evidence="5">05x7-T-G4-1.051#20</strain>
    </source>
</reference>
<evidence type="ECO:0000313" key="5">
    <source>
        <dbReference type="EnsemblMetazoa" id="G9568.2:cds"/>
    </source>
</evidence>
<accession>A0A8W8NZS8</accession>
<feature type="domain" description="DDE Tnp4" evidence="4">
    <location>
        <begin position="2"/>
        <end position="56"/>
    </location>
</feature>
<evidence type="ECO:0000256" key="3">
    <source>
        <dbReference type="SAM" id="MobiDB-lite"/>
    </source>
</evidence>
<protein>
    <recommendedName>
        <fullName evidence="4">DDE Tnp4 domain-containing protein</fullName>
    </recommendedName>
</protein>
<evidence type="ECO:0000256" key="1">
    <source>
        <dbReference type="ARBA" id="ARBA00001968"/>
    </source>
</evidence>